<dbReference type="InterPro" id="IPR014001">
    <property type="entry name" value="Helicase_ATP-bd"/>
</dbReference>
<dbReference type="GO" id="GO:0009035">
    <property type="term" value="F:type I site-specific deoxyribonuclease activity"/>
    <property type="evidence" value="ECO:0007669"/>
    <property type="project" value="UniProtKB-EC"/>
</dbReference>
<dbReference type="InterPro" id="IPR050742">
    <property type="entry name" value="Helicase_Restrict-Modif_Enz"/>
</dbReference>
<dbReference type="GO" id="GO:0003677">
    <property type="term" value="F:DNA binding"/>
    <property type="evidence" value="ECO:0007669"/>
    <property type="project" value="UniProtKB-KW"/>
</dbReference>
<dbReference type="PROSITE" id="PS51192">
    <property type="entry name" value="HELICASE_ATP_BIND_1"/>
    <property type="match status" value="1"/>
</dbReference>
<dbReference type="Pfam" id="PF00271">
    <property type="entry name" value="Helicase_C"/>
    <property type="match status" value="1"/>
</dbReference>
<keyword evidence="3" id="KW-0378">Hydrolase</keyword>
<dbReference type="InterPro" id="IPR007409">
    <property type="entry name" value="Restrct_endonuc_type1_HsdR_N"/>
</dbReference>
<dbReference type="PANTHER" id="PTHR47396">
    <property type="entry name" value="TYPE I RESTRICTION ENZYME ECOKI R PROTEIN"/>
    <property type="match status" value="1"/>
</dbReference>
<dbReference type="GO" id="GO:0005524">
    <property type="term" value="F:ATP binding"/>
    <property type="evidence" value="ECO:0007669"/>
    <property type="project" value="UniProtKB-KW"/>
</dbReference>
<evidence type="ECO:0000259" key="1">
    <source>
        <dbReference type="PROSITE" id="PS51192"/>
    </source>
</evidence>
<dbReference type="Pfam" id="PF04313">
    <property type="entry name" value="HSDR_N"/>
    <property type="match status" value="1"/>
</dbReference>
<dbReference type="InterPro" id="IPR001650">
    <property type="entry name" value="Helicase_C-like"/>
</dbReference>
<dbReference type="InterPro" id="IPR006935">
    <property type="entry name" value="Helicase/UvrB_N"/>
</dbReference>
<dbReference type="SMART" id="SM00487">
    <property type="entry name" value="DEXDc"/>
    <property type="match status" value="1"/>
</dbReference>
<dbReference type="PANTHER" id="PTHR47396:SF1">
    <property type="entry name" value="ATP-DEPENDENT HELICASE IRC3-RELATED"/>
    <property type="match status" value="1"/>
</dbReference>
<dbReference type="SUPFAM" id="SSF52540">
    <property type="entry name" value="P-loop containing nucleoside triphosphate hydrolases"/>
    <property type="match status" value="1"/>
</dbReference>
<comment type="caution">
    <text evidence="3">The sequence shown here is derived from an EMBL/GenBank/DDBJ whole genome shotgun (WGS) entry which is preliminary data.</text>
</comment>
<feature type="domain" description="Helicase C-terminal" evidence="2">
    <location>
        <begin position="453"/>
        <end position="622"/>
    </location>
</feature>
<evidence type="ECO:0000259" key="2">
    <source>
        <dbReference type="PROSITE" id="PS51194"/>
    </source>
</evidence>
<dbReference type="CDD" id="cd18799">
    <property type="entry name" value="SF2_C_EcoAI-like"/>
    <property type="match status" value="1"/>
</dbReference>
<dbReference type="PROSITE" id="PS51194">
    <property type="entry name" value="HELICASE_CTER"/>
    <property type="match status" value="1"/>
</dbReference>
<name>A0A1J4RUU3_9BACT</name>
<reference evidence="3 4" key="1">
    <citation type="journal article" date="2016" name="Environ. Microbiol.">
        <title>Genomic resolution of a cold subsurface aquifer community provides metabolic insights for novel microbes adapted to high CO concentrations.</title>
        <authorList>
            <person name="Probst A.J."/>
            <person name="Castelle C.J."/>
            <person name="Singh A."/>
            <person name="Brown C.T."/>
            <person name="Anantharaman K."/>
            <person name="Sharon I."/>
            <person name="Hug L.A."/>
            <person name="Burstein D."/>
            <person name="Emerson J.B."/>
            <person name="Thomas B.C."/>
            <person name="Banfield J.F."/>
        </authorList>
    </citation>
    <scope>NUCLEOTIDE SEQUENCE [LARGE SCALE GENOMIC DNA]</scope>
    <source>
        <strain evidence="3">CG1_02_44_10</strain>
    </source>
</reference>
<dbReference type="Proteomes" id="UP000182345">
    <property type="component" value="Unassembled WGS sequence"/>
</dbReference>
<dbReference type="Pfam" id="PF04851">
    <property type="entry name" value="ResIII"/>
    <property type="match status" value="1"/>
</dbReference>
<dbReference type="SMART" id="SM00490">
    <property type="entry name" value="HELICc"/>
    <property type="match status" value="1"/>
</dbReference>
<dbReference type="EMBL" id="MNUK01000081">
    <property type="protein sequence ID" value="OIN90178.1"/>
    <property type="molecule type" value="Genomic_DNA"/>
</dbReference>
<keyword evidence="3" id="KW-0540">Nuclease</keyword>
<gene>
    <name evidence="3" type="ORF">AUJ42_03565</name>
</gene>
<protein>
    <submittedName>
        <fullName evidence="3">Restriction endonuclease subunit R</fullName>
    </submittedName>
</protein>
<accession>A0A1J4RUU3</accession>
<keyword evidence="3" id="KW-0255">Endonuclease</keyword>
<organism evidence="3 4">
    <name type="scientific">Candidatus Collierbacteria bacterium CG1_02_44_10</name>
    <dbReference type="NCBI Taxonomy" id="1805087"/>
    <lineage>
        <taxon>Bacteria</taxon>
        <taxon>Candidatus Collieribacteriota</taxon>
    </lineage>
</organism>
<evidence type="ECO:0000313" key="3">
    <source>
        <dbReference type="EMBL" id="OIN90178.1"/>
    </source>
</evidence>
<dbReference type="InterPro" id="IPR027417">
    <property type="entry name" value="P-loop_NTPase"/>
</dbReference>
<dbReference type="Gene3D" id="3.90.1570.30">
    <property type="match status" value="1"/>
</dbReference>
<sequence>MNYINEKDTRTKWIDTKLIKAGWTKIVDFSPELDLTKLHKTAVRELPTDDGFADYVLYLNGKPHVVVEAKKLSLNPQNVLQQAQRYAKTIRDGLGDYNGYKVPFAYSTNGELIWFQDFRTVQSRSRSVQEFHTPKAIEEMYASNNTLKAQWLVDNPPSSPKLRYYQTEAIQAIESAIASHKRSMLVAMATGTGKTYTIASLIYRLLKSGSSKRILFLVDRKALAAQAVMEFAAYEAENGLKFNQIYQTYSQKFQKNYMEENEKVDFNVLPTGYLTDPDGSQVFVYVCTIQRMQINLFGKEGMFSSSGDIDLEDDADKLDIPIHAFDTIIADECHRGYTAQEVSKWRQVLDHFDATKIGLTATPAAHTTSFFKDIVYRYGYEQAVKDGYLVDYDAIKIDSGVRLEGITINEGDEVQEIDPETGAQQLDLLEDERHYDVADVERNVTSPDSNKKIIQEFAKYALDQEKETGRFPKTLIFAANDLPHTSHADQLVEICRDVFGRGDAFVQKITGSATVDRPLQRIKEFRNRPEPHIVVTVDMLSTGVDIPSIENIIFLRPIRSRILFEQMMGRGTRLCDNFPNGMGTLPKSHFTIFDCFGGTLLEAFRNSTGITQEVPTPPTRTIEEIITDISNNKDFEYNTKCLVKRLQRINKEITADGRLSLAKFVENGDLGTFAKSLFDSLDNDRVVTLQTLTNKDFIYLLMHYPKPERKFIKAIGIEDVVTSEYIFRTTDGRGLKLEDYIKQFEKFVKDNPEHIEALEVVLEKPASWSTQSLKELRDKFAQTPERFTDENLRRAYKYPLADIISMIKHAAKEEPLMSGKERVDLALAKVIDGRTVTPQQQEWIALIKKHLIENLTIEPEDFNVMPLFTNYGGSFNRINKDFDNNLMMYISQINSAMPEVYAYAN</sequence>
<evidence type="ECO:0000313" key="4">
    <source>
        <dbReference type="Proteomes" id="UP000182345"/>
    </source>
</evidence>
<dbReference type="GO" id="GO:0009307">
    <property type="term" value="P:DNA restriction-modification system"/>
    <property type="evidence" value="ECO:0007669"/>
    <property type="project" value="UniProtKB-KW"/>
</dbReference>
<dbReference type="GO" id="GO:0005829">
    <property type="term" value="C:cytosol"/>
    <property type="evidence" value="ECO:0007669"/>
    <property type="project" value="TreeGrafter"/>
</dbReference>
<feature type="domain" description="Helicase ATP-binding" evidence="1">
    <location>
        <begin position="175"/>
        <end position="381"/>
    </location>
</feature>
<dbReference type="InterPro" id="IPR013670">
    <property type="entry name" value="EcoEI_R_C_dom"/>
</dbReference>
<proteinExistence type="predicted"/>
<dbReference type="AlphaFoldDB" id="A0A1J4RUU3"/>
<dbReference type="Pfam" id="PF08463">
    <property type="entry name" value="EcoEI_R_C"/>
    <property type="match status" value="1"/>
</dbReference>
<dbReference type="Gene3D" id="3.40.50.300">
    <property type="entry name" value="P-loop containing nucleotide triphosphate hydrolases"/>
    <property type="match status" value="2"/>
</dbReference>